<protein>
    <submittedName>
        <fullName evidence="3">Tripartite tricarboxylate transporter substrate-binding protein</fullName>
    </submittedName>
</protein>
<comment type="caution">
    <text evidence="3">The sequence shown here is derived from an EMBL/GenBank/DDBJ whole genome shotgun (WGS) entry which is preliminary data.</text>
</comment>
<dbReference type="InterPro" id="IPR042100">
    <property type="entry name" value="Bug_dom1"/>
</dbReference>
<dbReference type="Gene3D" id="3.40.190.150">
    <property type="entry name" value="Bordetella uptake gene, domain 1"/>
    <property type="match status" value="1"/>
</dbReference>
<evidence type="ECO:0000313" key="3">
    <source>
        <dbReference type="EMBL" id="MDN3564476.1"/>
    </source>
</evidence>
<comment type="similarity">
    <text evidence="1">Belongs to the UPF0065 (bug) family.</text>
</comment>
<organism evidence="3 4">
    <name type="scientific">Paeniroseomonas aquatica</name>
    <dbReference type="NCBI Taxonomy" id="373043"/>
    <lineage>
        <taxon>Bacteria</taxon>
        <taxon>Pseudomonadati</taxon>
        <taxon>Pseudomonadota</taxon>
        <taxon>Alphaproteobacteria</taxon>
        <taxon>Acetobacterales</taxon>
        <taxon>Acetobacteraceae</taxon>
        <taxon>Paeniroseomonas</taxon>
    </lineage>
</organism>
<feature type="signal peptide" evidence="2">
    <location>
        <begin position="1"/>
        <end position="22"/>
    </location>
</feature>
<evidence type="ECO:0000313" key="4">
    <source>
        <dbReference type="Proteomes" id="UP001529369"/>
    </source>
</evidence>
<evidence type="ECO:0000256" key="1">
    <source>
        <dbReference type="ARBA" id="ARBA00006987"/>
    </source>
</evidence>
<dbReference type="InterPro" id="IPR005064">
    <property type="entry name" value="BUG"/>
</dbReference>
<reference evidence="4" key="1">
    <citation type="journal article" date="2019" name="Int. J. Syst. Evol. Microbiol.">
        <title>The Global Catalogue of Microorganisms (GCM) 10K type strain sequencing project: providing services to taxonomists for standard genome sequencing and annotation.</title>
        <authorList>
            <consortium name="The Broad Institute Genomics Platform"/>
            <consortium name="The Broad Institute Genome Sequencing Center for Infectious Disease"/>
            <person name="Wu L."/>
            <person name="Ma J."/>
        </authorList>
    </citation>
    <scope>NUCLEOTIDE SEQUENCE [LARGE SCALE GENOMIC DNA]</scope>
    <source>
        <strain evidence="4">CECT 7131</strain>
    </source>
</reference>
<sequence>MRRIIGRRSALALAAAATPALAQSPSPAWPVRPLRIIVAWPAGGSVDAPMRLVAGPVQAALGQPVVIENRAGAAGSIGAAAVAQAAPDGYTILADASTQAANPALMQGLSFDYATAFAPVTQLTAGPGMLVVRADGGPETLAALIARLRGAGAPLPYASSGTGTASHLASVILLRQAGAAAQHIPYRGSPLQVQAMLSGEVLFTFISIPAVAGLVREGRLRALAVSGARRLAGFPEVPTVAEQGFPGFALTEWQGLFVPAGTPAPIIARIAGAAHAGLRDPPVRERLQSLGLEVVGEGPAALAAFLAEQRRRLAALVAAEGIRLD</sequence>
<dbReference type="EMBL" id="JAUFPN010000102">
    <property type="protein sequence ID" value="MDN3564476.1"/>
    <property type="molecule type" value="Genomic_DNA"/>
</dbReference>
<dbReference type="Proteomes" id="UP001529369">
    <property type="component" value="Unassembled WGS sequence"/>
</dbReference>
<feature type="chain" id="PRO_5047256767" evidence="2">
    <location>
        <begin position="23"/>
        <end position="325"/>
    </location>
</feature>
<name>A0ABT8A4C2_9PROT</name>
<dbReference type="SUPFAM" id="SSF53850">
    <property type="entry name" value="Periplasmic binding protein-like II"/>
    <property type="match status" value="1"/>
</dbReference>
<accession>A0ABT8A4C2</accession>
<keyword evidence="2" id="KW-0732">Signal</keyword>
<keyword evidence="4" id="KW-1185">Reference proteome</keyword>
<evidence type="ECO:0000256" key="2">
    <source>
        <dbReference type="SAM" id="SignalP"/>
    </source>
</evidence>
<proteinExistence type="inferred from homology"/>
<dbReference type="PIRSF" id="PIRSF017082">
    <property type="entry name" value="YflP"/>
    <property type="match status" value="1"/>
</dbReference>
<dbReference type="Pfam" id="PF03401">
    <property type="entry name" value="TctC"/>
    <property type="match status" value="1"/>
</dbReference>
<gene>
    <name evidence="3" type="ORF">QWZ14_08885</name>
</gene>
<dbReference type="PANTHER" id="PTHR42928:SF5">
    <property type="entry name" value="BLR1237 PROTEIN"/>
    <property type="match status" value="1"/>
</dbReference>
<dbReference type="PANTHER" id="PTHR42928">
    <property type="entry name" value="TRICARBOXYLATE-BINDING PROTEIN"/>
    <property type="match status" value="1"/>
</dbReference>
<dbReference type="RefSeq" id="WP_290316275.1">
    <property type="nucleotide sequence ID" value="NZ_JAUFPN010000102.1"/>
</dbReference>
<dbReference type="Gene3D" id="3.40.190.10">
    <property type="entry name" value="Periplasmic binding protein-like II"/>
    <property type="match status" value="1"/>
</dbReference>